<dbReference type="EMBL" id="BQFW01000004">
    <property type="protein sequence ID" value="GJJ70871.1"/>
    <property type="molecule type" value="Genomic_DNA"/>
</dbReference>
<accession>A0A9P3LU75</accession>
<feature type="compositionally biased region" description="Low complexity" evidence="1">
    <location>
        <begin position="237"/>
        <end position="247"/>
    </location>
</feature>
<evidence type="ECO:0000313" key="4">
    <source>
        <dbReference type="Proteomes" id="UP000827284"/>
    </source>
</evidence>
<name>A0A9P3LU75_9FUNG</name>
<dbReference type="AlphaFoldDB" id="A0A9P3LU75"/>
<reference evidence="3" key="2">
    <citation type="journal article" date="2022" name="Microbiol. Resour. Announc.">
        <title>Whole-Genome Sequence of Entomortierella parvispora E1425, a Mucoromycotan Fungus Associated with Burkholderiaceae-Related Endosymbiotic Bacteria.</title>
        <authorList>
            <person name="Herlambang A."/>
            <person name="Guo Y."/>
            <person name="Takashima Y."/>
            <person name="Narisawa K."/>
            <person name="Ohta H."/>
            <person name="Nishizawa T."/>
        </authorList>
    </citation>
    <scope>NUCLEOTIDE SEQUENCE</scope>
    <source>
        <strain evidence="3">E1425</strain>
    </source>
</reference>
<feature type="compositionally biased region" description="Low complexity" evidence="1">
    <location>
        <begin position="200"/>
        <end position="215"/>
    </location>
</feature>
<sequence length="352" mass="37340">MKFTSILLISAALAVVANAAPLSTKSPVTIDATRKGISVALAPLISKRCDDCTNQDGVALDLIVKTSADHYSVIAHSRLDGLMNEIQTAKVTSGTEDMPKEKKLLTVTIQTQIDEAKKACSPEALQSVIKATVTSDSNFDIPWSKEEEVEKKMADLDMAITKAVLDRIQATVNAESLSKDCTEKMTNTEIVPAPAPEETPAPVADDPAPETEAPAPETPAPAPDTPAPAPEAPAPAPEAEASTPDAAQVPASEPCEESSSKENGPQAGIDVAASVDHKFVCKTGCKDSEDAHTVLSLRVNLENELKPRLDHFYDQEVPTACTEKRKSLLDGVLNILSRLRIDASADAEINSK</sequence>
<evidence type="ECO:0000256" key="2">
    <source>
        <dbReference type="SAM" id="SignalP"/>
    </source>
</evidence>
<evidence type="ECO:0000313" key="3">
    <source>
        <dbReference type="EMBL" id="GJJ70871.1"/>
    </source>
</evidence>
<comment type="caution">
    <text evidence="3">The sequence shown here is derived from an EMBL/GenBank/DDBJ whole genome shotgun (WGS) entry which is preliminary data.</text>
</comment>
<organism evidence="3 4">
    <name type="scientific">Entomortierella parvispora</name>
    <dbReference type="NCBI Taxonomy" id="205924"/>
    <lineage>
        <taxon>Eukaryota</taxon>
        <taxon>Fungi</taxon>
        <taxon>Fungi incertae sedis</taxon>
        <taxon>Mucoromycota</taxon>
        <taxon>Mortierellomycotina</taxon>
        <taxon>Mortierellomycetes</taxon>
        <taxon>Mortierellales</taxon>
        <taxon>Mortierellaceae</taxon>
        <taxon>Entomortierella</taxon>
    </lineage>
</organism>
<feature type="signal peptide" evidence="2">
    <location>
        <begin position="1"/>
        <end position="19"/>
    </location>
</feature>
<feature type="compositionally biased region" description="Pro residues" evidence="1">
    <location>
        <begin position="216"/>
        <end position="236"/>
    </location>
</feature>
<evidence type="ECO:0000256" key="1">
    <source>
        <dbReference type="SAM" id="MobiDB-lite"/>
    </source>
</evidence>
<dbReference type="Proteomes" id="UP000827284">
    <property type="component" value="Unassembled WGS sequence"/>
</dbReference>
<keyword evidence="4" id="KW-1185">Reference proteome</keyword>
<reference evidence="3" key="1">
    <citation type="submission" date="2021-11" db="EMBL/GenBank/DDBJ databases">
        <authorList>
            <person name="Herlambang A."/>
            <person name="Guo Y."/>
            <person name="Takashima Y."/>
            <person name="Nishizawa T."/>
        </authorList>
    </citation>
    <scope>NUCLEOTIDE SEQUENCE</scope>
    <source>
        <strain evidence="3">E1425</strain>
    </source>
</reference>
<keyword evidence="2" id="KW-0732">Signal</keyword>
<feature type="region of interest" description="Disordered" evidence="1">
    <location>
        <begin position="191"/>
        <end position="267"/>
    </location>
</feature>
<gene>
    <name evidence="3" type="ORF">EMPS_03221</name>
</gene>
<proteinExistence type="predicted"/>
<dbReference type="OrthoDB" id="2434892at2759"/>
<protein>
    <submittedName>
        <fullName evidence="3">Uncharacterized protein</fullName>
    </submittedName>
</protein>
<feature type="chain" id="PRO_5040398185" evidence="2">
    <location>
        <begin position="20"/>
        <end position="352"/>
    </location>
</feature>